<dbReference type="Proteomes" id="UP001629113">
    <property type="component" value="Unassembled WGS sequence"/>
</dbReference>
<feature type="signal peptide" evidence="2">
    <location>
        <begin position="1"/>
        <end position="21"/>
    </location>
</feature>
<dbReference type="Pfam" id="PF24808">
    <property type="entry name" value="DUF7707"/>
    <property type="match status" value="1"/>
</dbReference>
<sequence length="211" mass="21448">MPSFKTSVAVAAAAFFLGARSQDPYQIDPNSVVLATRQSWCQSQISACPLLCLQLQGESSTTEANDCTADTLEYECICGNGLSPNASEYSQTLPYFICTEYVQQCIATCGGDSLCQSACVSDHPCGAQNPTRINVTSSSSTTATATGSGSSSSGGVVYNGLGGAAETTAASSSNSDSSSQDSGAQTALNLGKSYGLAVVFAGLFAGFALVI</sequence>
<evidence type="ECO:0000313" key="4">
    <source>
        <dbReference type="EMBL" id="KAL3422154.1"/>
    </source>
</evidence>
<gene>
    <name evidence="4" type="ORF">PVAG01_06310</name>
</gene>
<feature type="chain" id="PRO_5046499885" description="DUF7707 domain-containing protein" evidence="2">
    <location>
        <begin position="22"/>
        <end position="211"/>
    </location>
</feature>
<keyword evidence="1" id="KW-1133">Transmembrane helix</keyword>
<reference evidence="4 5" key="1">
    <citation type="submission" date="2024-06" db="EMBL/GenBank/DDBJ databases">
        <title>Complete genome of Phlyctema vagabunda strain 19-DSS-EL-015.</title>
        <authorList>
            <person name="Fiorenzani C."/>
        </authorList>
    </citation>
    <scope>NUCLEOTIDE SEQUENCE [LARGE SCALE GENOMIC DNA]</scope>
    <source>
        <strain evidence="4 5">19-DSS-EL-015</strain>
    </source>
</reference>
<proteinExistence type="predicted"/>
<feature type="domain" description="DUF7707" evidence="3">
    <location>
        <begin position="25"/>
        <end position="130"/>
    </location>
</feature>
<evidence type="ECO:0000313" key="5">
    <source>
        <dbReference type="Proteomes" id="UP001629113"/>
    </source>
</evidence>
<organism evidence="4 5">
    <name type="scientific">Phlyctema vagabunda</name>
    <dbReference type="NCBI Taxonomy" id="108571"/>
    <lineage>
        <taxon>Eukaryota</taxon>
        <taxon>Fungi</taxon>
        <taxon>Dikarya</taxon>
        <taxon>Ascomycota</taxon>
        <taxon>Pezizomycotina</taxon>
        <taxon>Leotiomycetes</taxon>
        <taxon>Helotiales</taxon>
        <taxon>Dermateaceae</taxon>
        <taxon>Phlyctema</taxon>
    </lineage>
</organism>
<dbReference type="InterPro" id="IPR056124">
    <property type="entry name" value="DUF7707"/>
</dbReference>
<keyword evidence="2" id="KW-0732">Signal</keyword>
<keyword evidence="1" id="KW-0812">Transmembrane</keyword>
<evidence type="ECO:0000259" key="3">
    <source>
        <dbReference type="Pfam" id="PF24808"/>
    </source>
</evidence>
<evidence type="ECO:0000256" key="1">
    <source>
        <dbReference type="SAM" id="Phobius"/>
    </source>
</evidence>
<name>A0ABR4PFR9_9HELO</name>
<dbReference type="EMBL" id="JBFCZG010000005">
    <property type="protein sequence ID" value="KAL3422154.1"/>
    <property type="molecule type" value="Genomic_DNA"/>
</dbReference>
<accession>A0ABR4PFR9</accession>
<comment type="caution">
    <text evidence="4">The sequence shown here is derived from an EMBL/GenBank/DDBJ whole genome shotgun (WGS) entry which is preliminary data.</text>
</comment>
<dbReference type="PANTHER" id="PTHR38118">
    <property type="entry name" value="ANCHORED CELL WALL PROTEIN 11-RELATED"/>
    <property type="match status" value="1"/>
</dbReference>
<evidence type="ECO:0000256" key="2">
    <source>
        <dbReference type="SAM" id="SignalP"/>
    </source>
</evidence>
<keyword evidence="5" id="KW-1185">Reference proteome</keyword>
<protein>
    <recommendedName>
        <fullName evidence="3">DUF7707 domain-containing protein</fullName>
    </recommendedName>
</protein>
<dbReference type="PANTHER" id="PTHR38118:SF2">
    <property type="entry name" value="CDP-ALCOHOL PHOSPHATIDYLTRANSFERASE PROTEIN"/>
    <property type="match status" value="1"/>
</dbReference>
<keyword evidence="1" id="KW-0472">Membrane</keyword>
<feature type="transmembrane region" description="Helical" evidence="1">
    <location>
        <begin position="193"/>
        <end position="210"/>
    </location>
</feature>